<reference evidence="4 5" key="1">
    <citation type="submission" date="2019-11" db="EMBL/GenBank/DDBJ databases">
        <authorList>
            <person name="He Y."/>
        </authorList>
    </citation>
    <scope>NUCLEOTIDE SEQUENCE [LARGE SCALE GENOMIC DNA]</scope>
    <source>
        <strain evidence="4 5">SCSIO 58843</strain>
    </source>
</reference>
<keyword evidence="5" id="KW-1185">Reference proteome</keyword>
<proteinExistence type="predicted"/>
<dbReference type="InterPro" id="IPR000182">
    <property type="entry name" value="GNAT_dom"/>
</dbReference>
<organism evidence="4 5">
    <name type="scientific">Actinomarinicola tropica</name>
    <dbReference type="NCBI Taxonomy" id="2789776"/>
    <lineage>
        <taxon>Bacteria</taxon>
        <taxon>Bacillati</taxon>
        <taxon>Actinomycetota</taxon>
        <taxon>Acidimicrobiia</taxon>
        <taxon>Acidimicrobiales</taxon>
        <taxon>Iamiaceae</taxon>
        <taxon>Actinomarinicola</taxon>
    </lineage>
</organism>
<evidence type="ECO:0000256" key="1">
    <source>
        <dbReference type="ARBA" id="ARBA00022679"/>
    </source>
</evidence>
<dbReference type="SUPFAM" id="SSF55729">
    <property type="entry name" value="Acyl-CoA N-acyltransferases (Nat)"/>
    <property type="match status" value="2"/>
</dbReference>
<dbReference type="InterPro" id="IPR050832">
    <property type="entry name" value="Bact_Acetyltransf"/>
</dbReference>
<dbReference type="PANTHER" id="PTHR43877">
    <property type="entry name" value="AMINOALKYLPHOSPHONATE N-ACETYLTRANSFERASE-RELATED-RELATED"/>
    <property type="match status" value="1"/>
</dbReference>
<dbReference type="PROSITE" id="PS51186">
    <property type="entry name" value="GNAT"/>
    <property type="match status" value="2"/>
</dbReference>
<dbReference type="Pfam" id="PF00583">
    <property type="entry name" value="Acetyltransf_1"/>
    <property type="match status" value="2"/>
</dbReference>
<keyword evidence="1 4" id="KW-0808">Transferase</keyword>
<protein>
    <submittedName>
        <fullName evidence="4">GNAT family N-acetyltransferase</fullName>
    </submittedName>
</protein>
<keyword evidence="2" id="KW-0012">Acyltransferase</keyword>
<feature type="domain" description="N-acetyltransferase" evidence="3">
    <location>
        <begin position="3"/>
        <end position="160"/>
    </location>
</feature>
<evidence type="ECO:0000256" key="2">
    <source>
        <dbReference type="ARBA" id="ARBA00023315"/>
    </source>
</evidence>
<accession>A0A5Q2RDU5</accession>
<dbReference type="InterPro" id="IPR016181">
    <property type="entry name" value="Acyl_CoA_acyltransferase"/>
</dbReference>
<dbReference type="Gene3D" id="3.40.630.30">
    <property type="match status" value="1"/>
</dbReference>
<gene>
    <name evidence="4" type="ORF">GH723_01315</name>
</gene>
<evidence type="ECO:0000313" key="5">
    <source>
        <dbReference type="Proteomes" id="UP000334019"/>
    </source>
</evidence>
<dbReference type="KEGG" id="atq:GH723_01315"/>
<sequence>MTIEMRPLSRDDATTIHRIVRAAEVAEGWTFQTPLAELEEVLDAPHVDPCADGRLALLDGEPVGYALVDHTPAGERLERAFLQGSVRPDRRRRGVGTALFSWQLDRARQVLAAYTHDAPRYARTQARDVQSDALALYERHGLRAVRYTDELIRPLGAPLEVPEVEGVEVVPWDPARSEEVRAVRNAAFADHWGTTVMGEVPWRHWLAESSKRLDLSWIAVVDGAVVGYTLNDHFEGDEAVSGRRDGWLSHIGVLREVRGRGVASTLIAASIASFRDAGFTHAMLGVDTENPSGAYGLYRRLGFEPYERWVTHEIEVQPSTG</sequence>
<dbReference type="EMBL" id="CP045851">
    <property type="protein sequence ID" value="QGG93854.1"/>
    <property type="molecule type" value="Genomic_DNA"/>
</dbReference>
<name>A0A5Q2RDU5_9ACTN</name>
<dbReference type="CDD" id="cd04301">
    <property type="entry name" value="NAT_SF"/>
    <property type="match status" value="2"/>
</dbReference>
<dbReference type="RefSeq" id="WP_153757960.1">
    <property type="nucleotide sequence ID" value="NZ_CP045851.1"/>
</dbReference>
<evidence type="ECO:0000313" key="4">
    <source>
        <dbReference type="EMBL" id="QGG93854.1"/>
    </source>
</evidence>
<dbReference type="GO" id="GO:0016747">
    <property type="term" value="F:acyltransferase activity, transferring groups other than amino-acyl groups"/>
    <property type="evidence" value="ECO:0007669"/>
    <property type="project" value="InterPro"/>
</dbReference>
<evidence type="ECO:0000259" key="3">
    <source>
        <dbReference type="PROSITE" id="PS51186"/>
    </source>
</evidence>
<feature type="domain" description="N-acetyltransferase" evidence="3">
    <location>
        <begin position="167"/>
        <end position="321"/>
    </location>
</feature>
<dbReference type="Proteomes" id="UP000334019">
    <property type="component" value="Chromosome"/>
</dbReference>
<dbReference type="AlphaFoldDB" id="A0A5Q2RDU5"/>